<feature type="non-terminal residue" evidence="1">
    <location>
        <position position="1"/>
    </location>
</feature>
<sequence>VRGHYSSLAGNVTRMAHMDNFRKNMYLGELVFGKIGFPMTNVIRMVQISIPTQAMKFEQDVICTGISDLKIHVHQGKVV</sequence>
<dbReference type="Proteomes" id="UP001077788">
    <property type="component" value="Unassembled WGS sequence"/>
</dbReference>
<dbReference type="RefSeq" id="WP_267991799.1">
    <property type="nucleotide sequence ID" value="NZ_JAPQFC010000051.1"/>
</dbReference>
<comment type="caution">
    <text evidence="1">The sequence shown here is derived from an EMBL/GenBank/DDBJ whole genome shotgun (WGS) entry which is preliminary data.</text>
</comment>
<organism evidence="1 2">
    <name type="scientific">Actinobacillus pleuropneumoniae</name>
    <name type="common">Haemophilus pleuropneumoniae</name>
    <dbReference type="NCBI Taxonomy" id="715"/>
    <lineage>
        <taxon>Bacteria</taxon>
        <taxon>Pseudomonadati</taxon>
        <taxon>Pseudomonadota</taxon>
        <taxon>Gammaproteobacteria</taxon>
        <taxon>Pasteurellales</taxon>
        <taxon>Pasteurellaceae</taxon>
        <taxon>Actinobacillus</taxon>
    </lineage>
</organism>
<proteinExistence type="predicted"/>
<dbReference type="AlphaFoldDB" id="A0A9Q4DK92"/>
<reference evidence="1" key="2">
    <citation type="submission" date="2022-12" db="EMBL/GenBank/DDBJ databases">
        <authorList>
            <person name="Kardos G."/>
            <person name="Sarkozi R."/>
            <person name="Laczko L."/>
            <person name="Marton S."/>
            <person name="Makrai L."/>
            <person name="Banyai K."/>
            <person name="Fodor L."/>
        </authorList>
    </citation>
    <scope>NUCLEOTIDE SEQUENCE</scope>
    <source>
        <strain evidence="1">84/14</strain>
    </source>
</reference>
<protein>
    <submittedName>
        <fullName evidence="1">Uncharacterized protein</fullName>
    </submittedName>
</protein>
<reference evidence="1" key="1">
    <citation type="journal article" date="2021" name="Vet Sci">
        <title>O-Serogroups and Pathovirotypes of Escherichia coli Isolated from Post-Weaning Piglets Showing Diarrhoea and/or Oedema in South Korea.</title>
        <authorList>
            <person name="Byun J.W."/>
            <person name="Moon B.Y."/>
            <person name="Do K.H."/>
            <person name="Lee K."/>
            <person name="Lee H.Y."/>
            <person name="Kim W.I."/>
            <person name="So B."/>
            <person name="Lee W.K."/>
        </authorList>
    </citation>
    <scope>NUCLEOTIDE SEQUENCE</scope>
    <source>
        <strain evidence="1">84/14</strain>
    </source>
</reference>
<dbReference type="EMBL" id="JAPQFC010000051">
    <property type="protein sequence ID" value="MCY6524750.1"/>
    <property type="molecule type" value="Genomic_DNA"/>
</dbReference>
<name>A0A9Q4DK92_ACTPL</name>
<evidence type="ECO:0000313" key="2">
    <source>
        <dbReference type="Proteomes" id="UP001077788"/>
    </source>
</evidence>
<accession>A0A9Q4DK92</accession>
<gene>
    <name evidence="1" type="ORF">OYG11_11110</name>
</gene>
<evidence type="ECO:0000313" key="1">
    <source>
        <dbReference type="EMBL" id="MCY6524750.1"/>
    </source>
</evidence>